<organism evidence="1 2">
    <name type="scientific">Paramecium bursaria Chlorella virus MT325</name>
    <name type="common">PBCV-MT325</name>
    <dbReference type="NCBI Taxonomy" id="346932"/>
    <lineage>
        <taxon>Viruses</taxon>
        <taxon>Varidnaviria</taxon>
        <taxon>Bamfordvirae</taxon>
        <taxon>Nucleocytoviricota</taxon>
        <taxon>Megaviricetes</taxon>
        <taxon>Algavirales</taxon>
        <taxon>Phycodnaviridae</taxon>
        <taxon>Chlorovirus</taxon>
        <taxon>Chlorovirus conductrix</taxon>
        <taxon>Paramecium bursaria Chlorella virus A1</taxon>
    </lineage>
</organism>
<accession>A7IUP0</accession>
<organismHost>
    <name type="scientific">Paramecium bursaria</name>
    <dbReference type="NCBI Taxonomy" id="74790"/>
</organismHost>
<evidence type="ECO:0000313" key="1">
    <source>
        <dbReference type="EMBL" id="ABT14064.1"/>
    </source>
</evidence>
<reference evidence="1 2" key="1">
    <citation type="journal article" date="2007" name="Virology">
        <title>Sequence and annotation of the 314-kb MT325 and the 321-kb FR483 viruses that infect Chlorella Pbi.</title>
        <authorList>
            <person name="Fitzgerald L.A."/>
            <person name="Graves M.V."/>
            <person name="Li X."/>
            <person name="Feldblyum T."/>
            <person name="Hartigan J."/>
            <person name="Van Etten J.L."/>
        </authorList>
    </citation>
    <scope>NUCLEOTIDE SEQUENCE [LARGE SCALE GENOMIC DNA]</scope>
    <source>
        <strain evidence="1 2">MT325</strain>
    </source>
</reference>
<protein>
    <submittedName>
        <fullName evidence="1">Uncharacterized protein m510L</fullName>
    </submittedName>
</protein>
<dbReference type="EMBL" id="DQ491001">
    <property type="protein sequence ID" value="ABT14064.1"/>
    <property type="molecule type" value="Genomic_DNA"/>
</dbReference>
<name>A7IUP0_PBCVM</name>
<gene>
    <name evidence="1" type="primary">m510L</name>
    <name evidence="1" type="ORF">MT325_m510L</name>
</gene>
<proteinExistence type="predicted"/>
<dbReference type="Proteomes" id="UP000246715">
    <property type="component" value="Segment"/>
</dbReference>
<sequence>MSLFVGGMWPWPLGPTYAAGAGCNHHYTQALRDTYPGRRNLYRRTNWEPLCMSARIGRNYQLPACYIATRPDVLDEMLIFEAYQWGKNS</sequence>
<evidence type="ECO:0000313" key="2">
    <source>
        <dbReference type="Proteomes" id="UP000246715"/>
    </source>
</evidence>